<feature type="domain" description="HTH lysR-type" evidence="5">
    <location>
        <begin position="5"/>
        <end position="62"/>
    </location>
</feature>
<dbReference type="Pfam" id="PF00126">
    <property type="entry name" value="HTH_1"/>
    <property type="match status" value="1"/>
</dbReference>
<dbReference type="PANTHER" id="PTHR30537:SF26">
    <property type="entry name" value="GLYCINE CLEAVAGE SYSTEM TRANSCRIPTIONAL ACTIVATOR"/>
    <property type="match status" value="1"/>
</dbReference>
<dbReference type="Proteomes" id="UP000251956">
    <property type="component" value="Unassembled WGS sequence"/>
</dbReference>
<reference evidence="6 7" key="2">
    <citation type="submission" date="2018-07" db="EMBL/GenBank/DDBJ databases">
        <title>Diversity of Mesorhizobium strains in Brazil.</title>
        <authorList>
            <person name="Helene L.C.F."/>
            <person name="Dall'Agnol R."/>
            <person name="Delamuta J.R.M."/>
            <person name="Hungria M."/>
        </authorList>
    </citation>
    <scope>NUCLEOTIDE SEQUENCE [LARGE SCALE GENOMIC DNA]</scope>
    <source>
        <strain evidence="6 7">CNPSo 3140</strain>
    </source>
</reference>
<dbReference type="PROSITE" id="PS50931">
    <property type="entry name" value="HTH_LYSR"/>
    <property type="match status" value="1"/>
</dbReference>
<dbReference type="GO" id="GO:0043565">
    <property type="term" value="F:sequence-specific DNA binding"/>
    <property type="evidence" value="ECO:0007669"/>
    <property type="project" value="TreeGrafter"/>
</dbReference>
<protein>
    <submittedName>
        <fullName evidence="6">LysR family transcriptional regulator</fullName>
    </submittedName>
</protein>
<evidence type="ECO:0000313" key="6">
    <source>
        <dbReference type="EMBL" id="RAZ78449.1"/>
    </source>
</evidence>
<dbReference type="InterPro" id="IPR000847">
    <property type="entry name" value="LysR_HTH_N"/>
</dbReference>
<accession>A0A330GVT2</accession>
<dbReference type="SUPFAM" id="SSF46785">
    <property type="entry name" value="Winged helix' DNA-binding domain"/>
    <property type="match status" value="1"/>
</dbReference>
<dbReference type="PRINTS" id="PR00039">
    <property type="entry name" value="HTHLYSR"/>
</dbReference>
<evidence type="ECO:0000256" key="3">
    <source>
        <dbReference type="ARBA" id="ARBA00023125"/>
    </source>
</evidence>
<evidence type="ECO:0000256" key="4">
    <source>
        <dbReference type="ARBA" id="ARBA00023163"/>
    </source>
</evidence>
<dbReference type="GO" id="GO:0006351">
    <property type="term" value="P:DNA-templated transcription"/>
    <property type="evidence" value="ECO:0007669"/>
    <property type="project" value="TreeGrafter"/>
</dbReference>
<dbReference type="Pfam" id="PF03466">
    <property type="entry name" value="LysR_substrate"/>
    <property type="match status" value="1"/>
</dbReference>
<comment type="caution">
    <text evidence="6">The sequence shown here is derived from an EMBL/GenBank/DDBJ whole genome shotgun (WGS) entry which is preliminary data.</text>
</comment>
<dbReference type="InterPro" id="IPR005119">
    <property type="entry name" value="LysR_subst-bd"/>
</dbReference>
<evidence type="ECO:0000256" key="1">
    <source>
        <dbReference type="ARBA" id="ARBA00009437"/>
    </source>
</evidence>
<proteinExistence type="inferred from homology"/>
<dbReference type="GO" id="GO:0003700">
    <property type="term" value="F:DNA-binding transcription factor activity"/>
    <property type="evidence" value="ECO:0007669"/>
    <property type="project" value="InterPro"/>
</dbReference>
<reference evidence="7" key="1">
    <citation type="submission" date="2018-06" db="EMBL/GenBank/DDBJ databases">
        <authorList>
            <person name="Helene L.C."/>
            <person name="Dall'Agnol R."/>
            <person name="Delamuta J.R."/>
            <person name="Hungria M."/>
        </authorList>
    </citation>
    <scope>NUCLEOTIDE SEQUENCE [LARGE SCALE GENOMIC DNA]</scope>
    <source>
        <strain evidence="7">CNPSo 3140</strain>
    </source>
</reference>
<keyword evidence="7" id="KW-1185">Reference proteome</keyword>
<dbReference type="InterPro" id="IPR036390">
    <property type="entry name" value="WH_DNA-bd_sf"/>
</dbReference>
<dbReference type="RefSeq" id="WP_112126695.1">
    <property type="nucleotide sequence ID" value="NZ_QMBQ01000002.1"/>
</dbReference>
<dbReference type="InterPro" id="IPR058163">
    <property type="entry name" value="LysR-type_TF_proteobact-type"/>
</dbReference>
<evidence type="ECO:0000259" key="5">
    <source>
        <dbReference type="PROSITE" id="PS50931"/>
    </source>
</evidence>
<dbReference type="Gene3D" id="1.10.10.10">
    <property type="entry name" value="Winged helix-like DNA-binding domain superfamily/Winged helix DNA-binding domain"/>
    <property type="match status" value="1"/>
</dbReference>
<evidence type="ECO:0000256" key="2">
    <source>
        <dbReference type="ARBA" id="ARBA00023015"/>
    </source>
</evidence>
<name>A0A330GVT2_9HYPH</name>
<sequence length="303" mass="33621">MHRLPPLRELQAFESAARLLSFRKAAEELSVTPTAVSHQIRLLERYCGQSLFQRQPRPLQLTTAGAQLLPVVRDAFLSISDELARLTPGNRIGHLRVTATSAFAARWLLPRLESWRAEAPVSTLELVGTDTVLNLRTGEVDVAIRYARQSPTDGVAVELLRDTFYVVAAPSILQGGVRMIEPQAILDLPRVEVGWPLTDVGAPTWRNWETAARAAGHRISGTVRPPQLKFHEEHHGIEAIVAGQGLGLCSDVLVARELRDGRLLRVSDIVLPGYGFYFVYRAGHPRRGALEALLRWMQRQASA</sequence>
<dbReference type="InterPro" id="IPR036388">
    <property type="entry name" value="WH-like_DNA-bd_sf"/>
</dbReference>
<dbReference type="SUPFAM" id="SSF53850">
    <property type="entry name" value="Periplasmic binding protein-like II"/>
    <property type="match status" value="1"/>
</dbReference>
<keyword evidence="2" id="KW-0805">Transcription regulation</keyword>
<keyword evidence="4" id="KW-0804">Transcription</keyword>
<dbReference type="AlphaFoldDB" id="A0A330GVT2"/>
<dbReference type="Gene3D" id="3.40.190.10">
    <property type="entry name" value="Periplasmic binding protein-like II"/>
    <property type="match status" value="2"/>
</dbReference>
<organism evidence="6 7">
    <name type="scientific">Mesorhizobium atlanticum</name>
    <dbReference type="NCBI Taxonomy" id="2233532"/>
    <lineage>
        <taxon>Bacteria</taxon>
        <taxon>Pseudomonadati</taxon>
        <taxon>Pseudomonadota</taxon>
        <taxon>Alphaproteobacteria</taxon>
        <taxon>Hyphomicrobiales</taxon>
        <taxon>Phyllobacteriaceae</taxon>
        <taxon>Mesorhizobium</taxon>
    </lineage>
</organism>
<keyword evidence="3" id="KW-0238">DNA-binding</keyword>
<dbReference type="OrthoDB" id="9807765at2"/>
<comment type="similarity">
    <text evidence="1">Belongs to the LysR transcriptional regulatory family.</text>
</comment>
<dbReference type="EMBL" id="QMBQ01000002">
    <property type="protein sequence ID" value="RAZ78449.1"/>
    <property type="molecule type" value="Genomic_DNA"/>
</dbReference>
<dbReference type="PANTHER" id="PTHR30537">
    <property type="entry name" value="HTH-TYPE TRANSCRIPTIONAL REGULATOR"/>
    <property type="match status" value="1"/>
</dbReference>
<gene>
    <name evidence="6" type="ORF">DPM35_07745</name>
</gene>
<evidence type="ECO:0000313" key="7">
    <source>
        <dbReference type="Proteomes" id="UP000251956"/>
    </source>
</evidence>